<keyword evidence="5" id="KW-0963">Cytoplasm</keyword>
<keyword evidence="6" id="KW-0964">Secreted</keyword>
<feature type="domain" description="EGF-like" evidence="23">
    <location>
        <begin position="1228"/>
        <end position="1264"/>
    </location>
</feature>
<feature type="domain" description="Sushi" evidence="26">
    <location>
        <begin position="498"/>
        <end position="563"/>
    </location>
</feature>
<feature type="domain" description="Sushi" evidence="26">
    <location>
        <begin position="1784"/>
        <end position="1841"/>
    </location>
</feature>
<dbReference type="FunFam" id="2.10.70.10:FF:000011">
    <property type="entry name" value="CUB and sushi domain-containing protein 3 isoform A"/>
    <property type="match status" value="4"/>
</dbReference>
<feature type="disulfide bond" evidence="21">
    <location>
        <begin position="408"/>
        <end position="435"/>
    </location>
</feature>
<dbReference type="Pfam" id="PF00084">
    <property type="entry name" value="Sushi"/>
    <property type="match status" value="33"/>
</dbReference>
<dbReference type="Gene3D" id="3.40.50.410">
    <property type="entry name" value="von Willebrand factor, type A domain"/>
    <property type="match status" value="1"/>
</dbReference>
<accession>A0A6B0REN5</accession>
<feature type="domain" description="Sushi" evidence="26">
    <location>
        <begin position="3117"/>
        <end position="3175"/>
    </location>
</feature>
<keyword evidence="29" id="KW-1185">Reference proteome</keyword>
<dbReference type="InterPro" id="IPR000152">
    <property type="entry name" value="EGF-type_Asp/Asn_hydroxyl_site"/>
</dbReference>
<dbReference type="Pfam" id="PF07699">
    <property type="entry name" value="Ephrin_rec_like"/>
    <property type="match status" value="4"/>
</dbReference>
<feature type="domain" description="Sushi" evidence="26">
    <location>
        <begin position="3059"/>
        <end position="3116"/>
    </location>
</feature>
<dbReference type="InterPro" id="IPR002035">
    <property type="entry name" value="VWF_A"/>
</dbReference>
<dbReference type="InterPro" id="IPR009030">
    <property type="entry name" value="Growth_fac_rcpt_cys_sf"/>
</dbReference>
<dbReference type="FunFam" id="2.60.120.200:FF:000012">
    <property type="entry name" value="neuronal pentraxin receptor"/>
    <property type="match status" value="1"/>
</dbReference>
<evidence type="ECO:0000256" key="15">
    <source>
        <dbReference type="ARBA" id="ARBA00023180"/>
    </source>
</evidence>
<dbReference type="InterPro" id="IPR049883">
    <property type="entry name" value="NOTCH1_EGF-like"/>
</dbReference>
<dbReference type="Pfam" id="PF00092">
    <property type="entry name" value="VWA"/>
    <property type="match status" value="1"/>
</dbReference>
<evidence type="ECO:0000256" key="21">
    <source>
        <dbReference type="PROSITE-ProRule" id="PRU00302"/>
    </source>
</evidence>
<feature type="domain" description="EGF-like" evidence="23">
    <location>
        <begin position="1266"/>
        <end position="1302"/>
    </location>
</feature>
<feature type="disulfide bond" evidence="21">
    <location>
        <begin position="2463"/>
        <end position="2490"/>
    </location>
</feature>
<dbReference type="GO" id="GO:0016020">
    <property type="term" value="C:membrane"/>
    <property type="evidence" value="ECO:0007669"/>
    <property type="project" value="UniProtKB-SubCell"/>
</dbReference>
<keyword evidence="9 22" id="KW-0732">Signal</keyword>
<dbReference type="GO" id="GO:0005576">
    <property type="term" value="C:extracellular region"/>
    <property type="evidence" value="ECO:0007669"/>
    <property type="project" value="UniProtKB-SubCell"/>
</dbReference>
<dbReference type="PROSITE" id="PS50923">
    <property type="entry name" value="SUSHI"/>
    <property type="match status" value="34"/>
</dbReference>
<evidence type="ECO:0000256" key="16">
    <source>
        <dbReference type="ARBA" id="ARBA00023242"/>
    </source>
</evidence>
<evidence type="ECO:0000256" key="12">
    <source>
        <dbReference type="ARBA" id="ARBA00022889"/>
    </source>
</evidence>
<feature type="domain" description="Sushi" evidence="26">
    <location>
        <begin position="3002"/>
        <end position="3058"/>
    </location>
</feature>
<dbReference type="Gene3D" id="2.10.70.10">
    <property type="entry name" value="Complement Module, domain 1"/>
    <property type="match status" value="33"/>
</dbReference>
<evidence type="ECO:0000313" key="29">
    <source>
        <dbReference type="Proteomes" id="UP000322234"/>
    </source>
</evidence>
<evidence type="ECO:0000256" key="19">
    <source>
        <dbReference type="ARBA" id="ARBA00082668"/>
    </source>
</evidence>
<evidence type="ECO:0000256" key="17">
    <source>
        <dbReference type="ARBA" id="ARBA00063079"/>
    </source>
</evidence>
<evidence type="ECO:0000256" key="11">
    <source>
        <dbReference type="ARBA" id="ARBA00022837"/>
    </source>
</evidence>
<evidence type="ECO:0000256" key="10">
    <source>
        <dbReference type="ARBA" id="ARBA00022737"/>
    </source>
</evidence>
<feature type="disulfide bond" evidence="20">
    <location>
        <begin position="3501"/>
        <end position="3511"/>
    </location>
</feature>
<feature type="domain" description="EGF-like" evidence="23">
    <location>
        <begin position="1342"/>
        <end position="1378"/>
    </location>
</feature>
<dbReference type="CDD" id="cd01450">
    <property type="entry name" value="vWFA_subfamily_ECM"/>
    <property type="match status" value="1"/>
</dbReference>
<feature type="disulfide bond" evidence="21">
    <location>
        <begin position="2740"/>
        <end position="2767"/>
    </location>
</feature>
<feature type="disulfide bond" evidence="21">
    <location>
        <begin position="3029"/>
        <end position="3056"/>
    </location>
</feature>
<feature type="domain" description="EGF-like" evidence="23">
    <location>
        <begin position="1742"/>
        <end position="1781"/>
    </location>
</feature>
<feature type="disulfide bond" evidence="21">
    <location>
        <begin position="2972"/>
        <end position="2999"/>
    </location>
</feature>
<dbReference type="FunFam" id="2.10.70.10:FF:000183">
    <property type="entry name" value="Sushi, von Willebrand factor type A, EGF and pentraxin domain containing 1"/>
    <property type="match status" value="1"/>
</dbReference>
<feature type="domain" description="Sushi" evidence="26">
    <location>
        <begin position="2660"/>
        <end position="2711"/>
    </location>
</feature>
<dbReference type="SMART" id="SM00159">
    <property type="entry name" value="PTX"/>
    <property type="match status" value="1"/>
</dbReference>
<dbReference type="GO" id="GO:0003013">
    <property type="term" value="P:circulatory system process"/>
    <property type="evidence" value="ECO:0007669"/>
    <property type="project" value="UniProtKB-ARBA"/>
</dbReference>
<dbReference type="InterPro" id="IPR000742">
    <property type="entry name" value="EGF"/>
</dbReference>
<keyword evidence="7 20" id="KW-0245">EGF-like domain</keyword>
<feature type="disulfide bond" evidence="20">
    <location>
        <begin position="1216"/>
        <end position="1225"/>
    </location>
</feature>
<feature type="domain" description="Sushi" evidence="26">
    <location>
        <begin position="2199"/>
        <end position="2258"/>
    </location>
</feature>
<dbReference type="Gene3D" id="2.10.50.10">
    <property type="entry name" value="Tumor Necrosis Factor Receptor, subunit A, domain 2"/>
    <property type="match status" value="3"/>
</dbReference>
<dbReference type="InterPro" id="IPR001759">
    <property type="entry name" value="PTX_dom"/>
</dbReference>
<feature type="disulfide bond" evidence="21">
    <location>
        <begin position="2914"/>
        <end position="2941"/>
    </location>
</feature>
<feature type="disulfide bond" evidence="21">
    <location>
        <begin position="1655"/>
        <end position="1682"/>
    </location>
</feature>
<evidence type="ECO:0000256" key="9">
    <source>
        <dbReference type="ARBA" id="ARBA00022729"/>
    </source>
</evidence>
<evidence type="ECO:0000256" key="1">
    <source>
        <dbReference type="ARBA" id="ARBA00004123"/>
    </source>
</evidence>
<dbReference type="InterPro" id="IPR013320">
    <property type="entry name" value="ConA-like_dom_sf"/>
</dbReference>
<dbReference type="InterPro" id="IPR036465">
    <property type="entry name" value="vWFA_dom_sf"/>
</dbReference>
<keyword evidence="12" id="KW-0130">Cell adhesion</keyword>
<feature type="disulfide bond" evidence="21">
    <location>
        <begin position="3322"/>
        <end position="3349"/>
    </location>
</feature>
<feature type="domain" description="Sushi" evidence="26">
    <location>
        <begin position="438"/>
        <end position="497"/>
    </location>
</feature>
<dbReference type="GO" id="GO:0005634">
    <property type="term" value="C:nucleus"/>
    <property type="evidence" value="ECO:0007669"/>
    <property type="project" value="UniProtKB-SubCell"/>
</dbReference>
<evidence type="ECO:0000256" key="3">
    <source>
        <dbReference type="ARBA" id="ARBA00004496"/>
    </source>
</evidence>
<dbReference type="SUPFAM" id="SSF49899">
    <property type="entry name" value="Concanavalin A-like lectins/glucanases"/>
    <property type="match status" value="1"/>
</dbReference>
<evidence type="ECO:0000256" key="5">
    <source>
        <dbReference type="ARBA" id="ARBA00022490"/>
    </source>
</evidence>
<feature type="domain" description="Sushi" evidence="26">
    <location>
        <begin position="1900"/>
        <end position="1957"/>
    </location>
</feature>
<evidence type="ECO:0000256" key="20">
    <source>
        <dbReference type="PROSITE-ProRule" id="PRU00076"/>
    </source>
</evidence>
<feature type="disulfide bond" evidence="21">
    <location>
        <begin position="3264"/>
        <end position="3291"/>
    </location>
</feature>
<feature type="domain" description="Sushi" evidence="26">
    <location>
        <begin position="2493"/>
        <end position="2550"/>
    </location>
</feature>
<dbReference type="GO" id="GO:0010572">
    <property type="term" value="P:positive regulation of platelet activation"/>
    <property type="evidence" value="ECO:0007669"/>
    <property type="project" value="UniProtKB-ARBA"/>
</dbReference>
<dbReference type="PRINTS" id="PR00895">
    <property type="entry name" value="PENTAXIN"/>
</dbReference>
<keyword evidence="8 21" id="KW-0768">Sushi</keyword>
<feature type="disulfide bond" evidence="21">
    <location>
        <begin position="3087"/>
        <end position="3114"/>
    </location>
</feature>
<dbReference type="GO" id="GO:0005509">
    <property type="term" value="F:calcium ion binding"/>
    <property type="evidence" value="ECO:0007669"/>
    <property type="project" value="InterPro"/>
</dbReference>
<dbReference type="FunFam" id="2.10.25.10:FF:000309">
    <property type="entry name" value="Uncharacterized protein, isoform A"/>
    <property type="match status" value="1"/>
</dbReference>
<feature type="domain" description="Sushi" evidence="26">
    <location>
        <begin position="1958"/>
        <end position="2015"/>
    </location>
</feature>
<dbReference type="FunFam" id="2.10.25.10:FF:000122">
    <property type="entry name" value="Protein crumbs homolog 2"/>
    <property type="match status" value="1"/>
</dbReference>
<dbReference type="PROSITE" id="PS51828">
    <property type="entry name" value="PTX_2"/>
    <property type="match status" value="1"/>
</dbReference>
<feature type="domain" description="Sushi" evidence="26">
    <location>
        <begin position="3352"/>
        <end position="3410"/>
    </location>
</feature>
<gene>
    <name evidence="28" type="ORF">E5288_WYG006759</name>
</gene>
<feature type="domain" description="Sushi" evidence="26">
    <location>
        <begin position="2259"/>
        <end position="2317"/>
    </location>
</feature>
<feature type="disulfide bond" evidence="21">
    <location>
        <begin position="468"/>
        <end position="495"/>
    </location>
</feature>
<dbReference type="SMART" id="SM00179">
    <property type="entry name" value="EGF_CA"/>
    <property type="match status" value="8"/>
</dbReference>
<feature type="domain" description="EGF-like" evidence="23">
    <location>
        <begin position="1190"/>
        <end position="1226"/>
    </location>
</feature>
<feature type="disulfide bond" evidence="21">
    <location>
        <begin position="2169"/>
        <end position="2196"/>
    </location>
</feature>
<feature type="domain" description="Sushi" evidence="26">
    <location>
        <begin position="2016"/>
        <end position="2077"/>
    </location>
</feature>
<feature type="disulfide bond" evidence="21">
    <location>
        <begin position="2682"/>
        <end position="2709"/>
    </location>
</feature>
<dbReference type="GO" id="GO:0045944">
    <property type="term" value="P:positive regulation of transcription by RNA polymerase II"/>
    <property type="evidence" value="ECO:0007669"/>
    <property type="project" value="UniProtKB-ARBA"/>
</dbReference>
<keyword evidence="15" id="KW-0325">Glycoprotein</keyword>
<dbReference type="FunFam" id="2.10.50.10:FF:000018">
    <property type="entry name" value="Sushi, von Willebrand factor type A, EGF and pentraxin domain-containing 1"/>
    <property type="match status" value="2"/>
</dbReference>
<dbReference type="InterPro" id="IPR000436">
    <property type="entry name" value="Sushi_SCR_CCP_dom"/>
</dbReference>
<dbReference type="FunFam" id="2.10.25.10:FF:000038">
    <property type="entry name" value="Fibrillin 2"/>
    <property type="match status" value="1"/>
</dbReference>
<feature type="domain" description="Sushi" evidence="26">
    <location>
        <begin position="2078"/>
        <end position="2140"/>
    </location>
</feature>
<feature type="disulfide bond" evidence="21">
    <location>
        <begin position="1812"/>
        <end position="1839"/>
    </location>
</feature>
<dbReference type="PANTHER" id="PTHR19325">
    <property type="entry name" value="COMPLEMENT COMPONENT-RELATED SUSHI DOMAIN-CONTAINING"/>
    <property type="match status" value="1"/>
</dbReference>
<dbReference type="InterPro" id="IPR050350">
    <property type="entry name" value="Compl-Cell_Adhes-Reg"/>
</dbReference>
<evidence type="ECO:0000259" key="24">
    <source>
        <dbReference type="PROSITE" id="PS50234"/>
    </source>
</evidence>
<dbReference type="EMBL" id="VBQZ03000046">
    <property type="protein sequence ID" value="MXQ88435.1"/>
    <property type="molecule type" value="Genomic_DNA"/>
</dbReference>
<feature type="domain" description="EGF-like" evidence="23">
    <location>
        <begin position="1380"/>
        <end position="1416"/>
    </location>
</feature>
<dbReference type="SMART" id="SM00181">
    <property type="entry name" value="EGF"/>
    <property type="match status" value="9"/>
</dbReference>
<feature type="disulfide bond" evidence="21">
    <location>
        <begin position="3381"/>
        <end position="3408"/>
    </location>
</feature>
<evidence type="ECO:0000256" key="22">
    <source>
        <dbReference type="SAM" id="SignalP"/>
    </source>
</evidence>
<dbReference type="Pfam" id="PF00008">
    <property type="entry name" value="EGF"/>
    <property type="match status" value="5"/>
</dbReference>
<dbReference type="GO" id="GO:0005178">
    <property type="term" value="F:integrin binding"/>
    <property type="evidence" value="ECO:0007669"/>
    <property type="project" value="UniProtKB-ARBA"/>
</dbReference>
<evidence type="ECO:0000256" key="8">
    <source>
        <dbReference type="ARBA" id="ARBA00022659"/>
    </source>
</evidence>
<feature type="disulfide bond" evidence="21">
    <location>
        <begin position="2856"/>
        <end position="2883"/>
    </location>
</feature>
<dbReference type="SUPFAM" id="SSF57535">
    <property type="entry name" value="Complement control module/SCR domain"/>
    <property type="match status" value="33"/>
</dbReference>
<feature type="disulfide bond" evidence="21">
    <location>
        <begin position="2346"/>
        <end position="2373"/>
    </location>
</feature>
<feature type="disulfide bond" evidence="21">
    <location>
        <begin position="1870"/>
        <end position="1897"/>
    </location>
</feature>
<feature type="signal peptide" evidence="22">
    <location>
        <begin position="1"/>
        <end position="17"/>
    </location>
</feature>
<evidence type="ECO:0000313" key="28">
    <source>
        <dbReference type="EMBL" id="MXQ88435.1"/>
    </source>
</evidence>
<dbReference type="PROSITE" id="PS00010">
    <property type="entry name" value="ASX_HYDROXYL"/>
    <property type="match status" value="6"/>
</dbReference>
<dbReference type="PROSITE" id="PS50026">
    <property type="entry name" value="EGF_3"/>
    <property type="match status" value="8"/>
</dbReference>
<keyword evidence="14 20" id="KW-1015">Disulfide bond</keyword>
<reference evidence="28" key="1">
    <citation type="submission" date="2019-10" db="EMBL/GenBank/DDBJ databases">
        <title>The sequence and de novo assembly of the wild yak genome.</title>
        <authorList>
            <person name="Liu Y."/>
        </authorList>
    </citation>
    <scope>NUCLEOTIDE SEQUENCE [LARGE SCALE GENOMIC DNA]</scope>
    <source>
        <strain evidence="28">WY2019</strain>
    </source>
</reference>
<evidence type="ECO:0000259" key="23">
    <source>
        <dbReference type="PROSITE" id="PS50026"/>
    </source>
</evidence>
<comment type="caution">
    <text evidence="28">The sequence shown here is derived from an EMBL/GenBank/DDBJ whole genome shotgun (WGS) entry which is preliminary data.</text>
</comment>
<dbReference type="FunFam" id="2.10.25.10:FF:000004">
    <property type="entry name" value="Neurogenic locus notch 1"/>
    <property type="match status" value="1"/>
</dbReference>
<dbReference type="CDD" id="cd00033">
    <property type="entry name" value="CCP"/>
    <property type="match status" value="33"/>
</dbReference>
<dbReference type="PROSITE" id="PS50825">
    <property type="entry name" value="HYR"/>
    <property type="match status" value="2"/>
</dbReference>
<feature type="domain" description="EGF-like" evidence="23">
    <location>
        <begin position="3497"/>
        <end position="3529"/>
    </location>
</feature>
<dbReference type="Pfam" id="PF12661">
    <property type="entry name" value="hEGF"/>
    <property type="match status" value="2"/>
</dbReference>
<feature type="disulfide bond" evidence="20">
    <location>
        <begin position="1368"/>
        <end position="1377"/>
    </location>
</feature>
<evidence type="ECO:0000256" key="7">
    <source>
        <dbReference type="ARBA" id="ARBA00022536"/>
    </source>
</evidence>
<dbReference type="CDD" id="cd00054">
    <property type="entry name" value="EGF_CA"/>
    <property type="match status" value="7"/>
</dbReference>
<feature type="domain" description="Sushi" evidence="26">
    <location>
        <begin position="3176"/>
        <end position="3235"/>
    </location>
</feature>
<dbReference type="SMART" id="SM00032">
    <property type="entry name" value="CCP"/>
    <property type="match status" value="34"/>
</dbReference>
<dbReference type="InterPro" id="IPR011641">
    <property type="entry name" value="Tyr-kin_ephrin_A/B_rcpt-like"/>
</dbReference>
<dbReference type="InterPro" id="IPR013032">
    <property type="entry name" value="EGF-like_CS"/>
</dbReference>
<feature type="domain" description="VWFA" evidence="24">
    <location>
        <begin position="85"/>
        <end position="266"/>
    </location>
</feature>
<feature type="disulfide bond" evidence="21">
    <location>
        <begin position="1928"/>
        <end position="1955"/>
    </location>
</feature>
<dbReference type="GO" id="GO:0008544">
    <property type="term" value="P:epidermis development"/>
    <property type="evidence" value="ECO:0007669"/>
    <property type="project" value="UniProtKB-ARBA"/>
</dbReference>
<evidence type="ECO:0000256" key="6">
    <source>
        <dbReference type="ARBA" id="ARBA00022525"/>
    </source>
</evidence>
<evidence type="ECO:0000256" key="18">
    <source>
        <dbReference type="ARBA" id="ARBA00067719"/>
    </source>
</evidence>
<feature type="disulfide bond" evidence="20">
    <location>
        <begin position="1254"/>
        <end position="1263"/>
    </location>
</feature>
<feature type="disulfide bond" evidence="21">
    <location>
        <begin position="2080"/>
        <end position="2123"/>
    </location>
</feature>
<proteinExistence type="predicted"/>
<feature type="disulfide bond" evidence="20">
    <location>
        <begin position="1406"/>
        <end position="1415"/>
    </location>
</feature>
<evidence type="ECO:0000256" key="14">
    <source>
        <dbReference type="ARBA" id="ARBA00023157"/>
    </source>
</evidence>
<feature type="disulfide bond" evidence="20">
    <location>
        <begin position="1292"/>
        <end position="1301"/>
    </location>
</feature>
<feature type="domain" description="Sushi" evidence="26">
    <location>
        <begin position="1842"/>
        <end position="1899"/>
    </location>
</feature>
<feature type="domain" description="Sushi" evidence="26">
    <location>
        <begin position="2770"/>
        <end position="2827"/>
    </location>
</feature>
<feature type="domain" description="Sushi" evidence="26">
    <location>
        <begin position="2886"/>
        <end position="2943"/>
    </location>
</feature>
<dbReference type="InterPro" id="IPR035976">
    <property type="entry name" value="Sushi/SCR/CCP_sf"/>
</dbReference>
<evidence type="ECO:0000259" key="27">
    <source>
        <dbReference type="PROSITE" id="PS51828"/>
    </source>
</evidence>
<feature type="disulfide bond" evidence="20">
    <location>
        <begin position="3519"/>
        <end position="3528"/>
    </location>
</feature>
<feature type="domain" description="Sushi" evidence="26">
    <location>
        <begin position="2141"/>
        <end position="2198"/>
    </location>
</feature>
<dbReference type="FunFam" id="2.10.25.10:FF:000117">
    <property type="entry name" value="Delta-like protein"/>
    <property type="match status" value="1"/>
</dbReference>
<evidence type="ECO:0000259" key="25">
    <source>
        <dbReference type="PROSITE" id="PS50825"/>
    </source>
</evidence>
<feature type="domain" description="Sushi" evidence="26">
    <location>
        <begin position="2376"/>
        <end position="2434"/>
    </location>
</feature>
<feature type="domain" description="EGF-like" evidence="23">
    <location>
        <begin position="1304"/>
        <end position="1340"/>
    </location>
</feature>
<organism evidence="28 29">
    <name type="scientific">Bos mutus</name>
    <name type="common">wild yak</name>
    <dbReference type="NCBI Taxonomy" id="72004"/>
    <lineage>
        <taxon>Eukaryota</taxon>
        <taxon>Metazoa</taxon>
        <taxon>Chordata</taxon>
        <taxon>Craniata</taxon>
        <taxon>Vertebrata</taxon>
        <taxon>Euteleostomi</taxon>
        <taxon>Mammalia</taxon>
        <taxon>Eutheria</taxon>
        <taxon>Laurasiatheria</taxon>
        <taxon>Artiodactyla</taxon>
        <taxon>Ruminantia</taxon>
        <taxon>Pecora</taxon>
        <taxon>Bovidae</taxon>
        <taxon>Bovinae</taxon>
        <taxon>Bos</taxon>
    </lineage>
</organism>
<feature type="chain" id="PRO_5025391674" description="Sushi, von Willebrand factor type A, EGF and pentraxin domain-containing protein 1" evidence="22">
    <location>
        <begin position="18"/>
        <end position="3601"/>
    </location>
</feature>
<feature type="domain" description="Sushi" evidence="26">
    <location>
        <begin position="2828"/>
        <end position="2885"/>
    </location>
</feature>
<dbReference type="GO" id="GO:0036303">
    <property type="term" value="P:lymph vessel morphogenesis"/>
    <property type="evidence" value="ECO:0007669"/>
    <property type="project" value="UniProtKB-ARBA"/>
</dbReference>
<protein>
    <recommendedName>
        <fullName evidence="18">Sushi, von Willebrand factor type A, EGF and pentraxin domain-containing protein 1</fullName>
    </recommendedName>
    <alternativeName>
        <fullName evidence="19">Polydom</fullName>
    </alternativeName>
</protein>
<dbReference type="FunFam" id="2.10.25.10:FF:000225">
    <property type="entry name" value="Sushi, von Willebrand factor type A, EGF and pentraxin domain containing 1"/>
    <property type="match status" value="1"/>
</dbReference>
<keyword evidence="16" id="KW-0539">Nucleus</keyword>
<feature type="domain" description="Sushi" evidence="26">
    <location>
        <begin position="3236"/>
        <end position="3293"/>
    </location>
</feature>
<feature type="domain" description="Sushi" evidence="26">
    <location>
        <begin position="2318"/>
        <end position="2375"/>
    </location>
</feature>
<name>A0A6B0REN5_9CETA</name>
<feature type="domain" description="Sushi" evidence="26">
    <location>
        <begin position="1626"/>
        <end position="1684"/>
    </location>
</feature>
<dbReference type="PANTHER" id="PTHR19325:SF575">
    <property type="entry name" value="LOCOMOTION-RELATED PROTEIN HIKARU GENKI"/>
    <property type="match status" value="1"/>
</dbReference>
<dbReference type="PROSITE" id="PS00022">
    <property type="entry name" value="EGF_1"/>
    <property type="match status" value="7"/>
</dbReference>
<feature type="disulfide bond" evidence="21">
    <location>
        <begin position="1713"/>
        <end position="1740"/>
    </location>
</feature>
<dbReference type="FunFam" id="2.10.25.10:FF:000553">
    <property type="entry name" value="Sushi, von Willebrand factor type A, EGF and pentraxin domain-containing 1"/>
    <property type="match status" value="1"/>
</dbReference>
<dbReference type="PROSITE" id="PS01187">
    <property type="entry name" value="EGF_CA"/>
    <property type="match status" value="4"/>
</dbReference>
<evidence type="ECO:0000256" key="13">
    <source>
        <dbReference type="ARBA" id="ARBA00023136"/>
    </source>
</evidence>
<keyword evidence="10" id="KW-0677">Repeat</keyword>
<dbReference type="SMART" id="SM01411">
    <property type="entry name" value="Ephrin_rec_like"/>
    <property type="match status" value="4"/>
</dbReference>
<dbReference type="Gene3D" id="2.10.25.10">
    <property type="entry name" value="Laminin"/>
    <property type="match status" value="9"/>
</dbReference>
<dbReference type="FunFam" id="3.40.50.410:FF:000070">
    <property type="entry name" value="sushi, von Willebrand factor type A, EGF and pentraxin domain-containing protein 1"/>
    <property type="match status" value="1"/>
</dbReference>
<feature type="domain" description="HYR" evidence="25">
    <location>
        <begin position="645"/>
        <end position="726"/>
    </location>
</feature>
<dbReference type="SUPFAM" id="SSF57196">
    <property type="entry name" value="EGF/Laminin"/>
    <property type="match status" value="4"/>
</dbReference>
<feature type="domain" description="Sushi" evidence="26">
    <location>
        <begin position="3294"/>
        <end position="3351"/>
    </location>
</feature>
<evidence type="ECO:0000259" key="26">
    <source>
        <dbReference type="PROSITE" id="PS50923"/>
    </source>
</evidence>
<feature type="disulfide bond" evidence="21">
    <location>
        <begin position="2798"/>
        <end position="2825"/>
    </location>
</feature>
<keyword evidence="11" id="KW-0106">Calcium</keyword>
<dbReference type="Pfam" id="PF02494">
    <property type="entry name" value="HYR"/>
    <property type="match status" value="2"/>
</dbReference>
<feature type="disulfide bond" evidence="21">
    <location>
        <begin position="1986"/>
        <end position="2013"/>
    </location>
</feature>
<dbReference type="SUPFAM" id="SSF53300">
    <property type="entry name" value="vWA-like"/>
    <property type="match status" value="1"/>
</dbReference>
<feature type="domain" description="Sushi" evidence="26">
    <location>
        <begin position="2551"/>
        <end position="2607"/>
    </location>
</feature>
<dbReference type="Gene3D" id="2.60.120.200">
    <property type="match status" value="1"/>
</dbReference>
<dbReference type="GO" id="GO:0005737">
    <property type="term" value="C:cytoplasm"/>
    <property type="evidence" value="ECO:0007669"/>
    <property type="project" value="UniProtKB-SubCell"/>
</dbReference>
<dbReference type="PROSITE" id="PS01186">
    <property type="entry name" value="EGF_2"/>
    <property type="match status" value="8"/>
</dbReference>
<dbReference type="FunFam" id="2.10.70.10:FF:000003">
    <property type="entry name" value="Versican core protein"/>
    <property type="match status" value="2"/>
</dbReference>
<feature type="domain" description="HYR" evidence="25">
    <location>
        <begin position="562"/>
        <end position="644"/>
    </location>
</feature>
<feature type="disulfide bond" evidence="21">
    <location>
        <begin position="2521"/>
        <end position="2548"/>
    </location>
</feature>
<feature type="domain" description="Sushi" evidence="26">
    <location>
        <begin position="2712"/>
        <end position="2769"/>
    </location>
</feature>
<feature type="disulfide bond" evidence="20">
    <location>
        <begin position="1330"/>
        <end position="1339"/>
    </location>
</feature>
<feature type="domain" description="Pentraxin (PTX)" evidence="27">
    <location>
        <begin position="1421"/>
        <end position="1624"/>
    </location>
</feature>
<feature type="domain" description="Sushi" evidence="26">
    <location>
        <begin position="3411"/>
        <end position="3467"/>
    </location>
</feature>
<feature type="disulfide bond" evidence="21">
    <location>
        <begin position="2405"/>
        <end position="2432"/>
    </location>
</feature>
<dbReference type="SUPFAM" id="SSF57184">
    <property type="entry name" value="Growth factor receptor domain"/>
    <property type="match status" value="3"/>
</dbReference>
<dbReference type="PROSITE" id="PS50234">
    <property type="entry name" value="VWFA"/>
    <property type="match status" value="1"/>
</dbReference>
<feature type="domain" description="Sushi" evidence="26">
    <location>
        <begin position="1685"/>
        <end position="1742"/>
    </location>
</feature>
<keyword evidence="13" id="KW-0472">Membrane</keyword>
<feature type="domain" description="Sushi" evidence="26">
    <location>
        <begin position="2944"/>
        <end position="3001"/>
    </location>
</feature>
<feature type="domain" description="Sushi" evidence="26">
    <location>
        <begin position="378"/>
        <end position="437"/>
    </location>
</feature>
<evidence type="ECO:0000256" key="2">
    <source>
        <dbReference type="ARBA" id="ARBA00004170"/>
    </source>
</evidence>
<dbReference type="InterPro" id="IPR003410">
    <property type="entry name" value="HYR_dom"/>
</dbReference>
<comment type="subcellular location">
    <subcellularLocation>
        <location evidence="3">Cytoplasm</location>
    </subcellularLocation>
    <subcellularLocation>
        <location evidence="2">Membrane</location>
        <topology evidence="2">Peripheral membrane protein</topology>
    </subcellularLocation>
    <subcellularLocation>
        <location evidence="1">Nucleus</location>
    </subcellularLocation>
    <subcellularLocation>
        <location evidence="4">Secreted</location>
    </subcellularLocation>
</comment>
<comment type="subunit">
    <text evidence="17">Interacts (via Sushi domain 21) with ITGA9:ITGB1; thereby inhibits Ca(2+) intracellular signaling and as a result represses vasocontraction. Interacts (via Sushi domain 21) with ITGA4:ITGB1; thereby inhibits Ca(2+) intracellular signaling and as a result represses vasocontraction. Interacts with ANGPT1 and ANGPT2. Interacts with PEAR1 (via extracellular domain). Interacts with HSPG2, TLN1, FN1, COPA, CCT2, IQGAP1, LAMC1 and NID1. Interacts (via C-terminus) with TIE1.</text>
</comment>
<dbReference type="FunFam" id="2.10.25.10:FF:000109">
    <property type="entry name" value="Notch homolog 4, [Drosophila]"/>
    <property type="match status" value="1"/>
</dbReference>
<dbReference type="Proteomes" id="UP000322234">
    <property type="component" value="Unassembled WGS sequence"/>
</dbReference>
<sequence>MWARLAFCCWGLALVSGWATFQQLSPSRNFSFRLFPEAAPGAPGRLPEPPAPSEDAAAAESKVERLGQAFRRRVRRLRELSERLELVFLVDESSSVGQANFLSELKFVRKLLSDFPVVPTATRVAIVTFSSKNNVVPRVDYISSRRAHQHKCALLSREIPAITYRGGGTYTKGAFQQAAQILRHSRENSTKVIFLITDGYSNGGDPRPIAASLRDFGVEIFTFGIWQGNIRELNDMASIPKEEHCYLLHSFEEFEALARRALHEDLPSGSFIQEDMSHCSYLCEAGKDCCDQMASCKCGTHTGQFECICEKGYYGKGLQYECTACPSGTYKPEGSPGGISTCLPCPDENHTSPPGSTSPEDCVCKEGYQASGQTCKVVHCPALKPPENGYFIRNTCNNHFNAACGVRCHPGFDLVGSSIFLCLPSGLWSSSESSCRVRTCPRLRQPKHGRLSCSAGEMSYRTMCLVTCDEGYRLEGSARLTCQVNAQWDGPEPRCVERYCATFQKPKGVTLSPPNCGRHPAKPGTICQLSCRQGFILSGGREEVRCTTSGKWSAKVQTAACKDVEAPQINCPADIEAETQEQQDSANITWQIPTAKDNSGEKVSIHVHPAFTPPYLFPIGDVAVTYTATDPSSNQASCTFHIKVIDVEPPSIDWCRSPPPVQVSEKEHAVTWDEPQFSDNSGAMLTITRSHTPGDLFPQGETIVRYTATDPSGNNRTCDIHIVVKGSPCEVPFTPVNGDFVCTQDSTGVNCSLSCLEGYDFTEGSTDKYYCAYEDGIWKPPYSTEWPDCAIKRFANHGYKSFEMLYKATRCDDTDLLKKFSEAFETTLGKMVPSFCSDADDIDCRLEDLTKKYCLEYNYDYENGFAIGPGGWGAANRLDYSYGDFQDTVRETPTGAGKARSSRIERSAPLSDHKIRLIFNITASVPLPDERNDTLELENQQRLIKTLETITNRLKRTLTKEPMYSFQLASEMLVADSNSLETEKAFLFCRPGSVLRGRMCVNCPLGTYYSLEHSVCESCLMGSYQDEEGQLECKPCPTGTYTEYLHSRSGSECKAQCKQGTYSSNGLETCESCPLGSYQPAFGSRGCLSCPENTSTVKRGAVDTSACGVPCPVGEFSRSGLMPCYPCPQDYYQPNPGKSFCLSCPFYGTTTITGARSITDCSSFSSTFSAAEESAVLLASPGHVKKKYEVFHECFLNPCYNGGTCQQLGRGYVCVCLPGYTGLKCEIDIDECSSLPCHNNGICKDRVGEFICECPSGYTGQLCEDNVNECISSPCLNKGTCVDGLAGYHCTCVKGYMGLHCETEVNECQSSPCLNNAVCEDQLGGFLCKCPPGFLGTRCDINMDECLSQPCKNGATCKDGANGFRCQCAAGFTGTHCELNIDECQSNPCKNQATCVDELNAYSCKCQPGFSGSRCETEQSAGFNLDFEVSGIYGYIMLDGVLPTLHAVTCTFWMKSSDDINYGTPISYALENGSDNTFLLTDYNGWVLYVNGKEKITDCPSVNDGNWHHIAITWTSTDGAWKVYIDGNLSDGGMGLSVGSPIPGGGALVIGQEQDKKGEGFNPAESFVGSISQLNLWDYVLSPQQVKSLATSCPEELSKGNVLAWPDFLSGIVGRVKINPKSVFCSDCPSLEGSVPHLRTASRDVKPGSKISLFCDPGFQMVGNSVQYCLNQGQWTQPLPRCERISCGVPPPLENGFYSAEDFHAGSTVTYQCNNGYYLLGDSRMFCTDNGSWNGISPSCLDVDECAVGSDCSEHASCLNTDGSYVCSCIPPYTGDGKNCAEPIKCKTPGNPENGHSSGETYTVGAEVTFSCEEGYQLVGAARITCLESGEWSHLIPYCEAVSCGAPALPENGGVDGSAFTYGNKVIYRCNKGYTLEGEKESSCLASGSWSQSPPVCELVKCSSPEDVNHGNYILSGLTYLSTASYSCDNGYSLQGPSVIECSASGSWDRAPPTCHLVSCGEPPAIKDAVTTGSNFTFGNTVTYACREGYTLAGPDTIECLASGKWSRSDQQCLAVSCDEPPSVEHASPETAHRLFGDIAFYYCSDGYSLADNSQLLCNAQGKWVPPEGQAMPRCIAHFCEKPPAVSYSILESVSKAKFAAGSVVSFKCMEGFVLNTSAKIECLRGGQWSPSPMSIQCIPVRCGEPPRILNGYAIGSNYSFGAMVAYSCNRGFYIKGEKKSACEATGRWGSPTPTCHPVSCAEPPKVENGFLEHTTGRTFESEVRYQCNPGYKSVGSPVFVCQANRHWHSESPLACIPLNCGKPPPIQNGYTKGENFEVGAKVHFFCNEGYELIGEHSWTCLKSGKWNKKPNQKCVPAKCPEPPLLENQLVLKELTTEVGVVTFSCKEGHVLQGRSVLRCLPSQQWNDSFPVCKMVLCLPPPLISFGVPAPSSALHFGSTVKYSCVDGFFLKGDPTTSCQADGTWSSPLPECVPVECPQPEEILNGIIDVQGLAYLSTALYTCKPGFELVGNTTTLCGENGHWLGKKPTCKPIECPKPKEILNGKLSYTKLHYGQTITYSCDRGFRLEGPKALTCLETGDWDVDVPSCNAIHCDPPQPIENGFVEGADYSYGAMIIYSCFPGFQVAGHAMQTCEESGWSSSIPTCVPIDCGLPPHIDFGDSTVVRDGQGYFNQEDDMMEVPYVTPHPPHPLGTVAKIWGNTKGSPAMHSAKFPYNTLVSYSCNPGYELLGNAVLICQEDGTWNGSAPSCISMECDLPVAPENGFLHVTETTTGSAVQYSCKPGHTLVGSDLRLCLRNREWSGASPRCEAISCPKPNPVTDGSIRGSNYSYLSVLYYECNSGYVLNGTSRRTCQEDKTWDGDEPVCIPVDCGSPPSSANSQVKGEEYTFQKEVQYTCNTGFLLEGASSRVCLADGSWSGNTPICVPVRCAPPSQVANGVMDGLDYGFGREVVFHCQDGYALHGAPKLTCQSDGNWDAQVPFCKPVNCSPPEDLDRGFPNGFSFYRGGQIEYQCFPGYKLHGSPSRKCLSNSSWSGSPPSCLPCKCSPPTIQSGAVNGTDFSCGKAAQIRCFKGFQLLGLSEITCEADGQWSSDFPRCEHPSCGSPPTIPDAFIVERGSLEENVITYTCKPGYVIQGSSDLICTEKGMWSQPYPVCEPLSCGPPPSVSNAVATGEAHTYESQVMLRCLEGYVMDTDIDTFTCQKDGHWFPETISCSPKKCPLPTNVTHILVHGDDFSVNKQVSVSCVEGYTYEGVNTSTCQLDGTWEPPFSDESCSPISCGKPESPEHGFVFGSEYNFESTITYHCETGYELEGSRERVCQENGQWTGGVATCKKIMCEAPLEFLNGKAEVENSTAGPSVIYSCNRGYSLEGAPEASCTENGTWSHPVPLCKPNPCPVPFVIPENAVLSEKEFYVDQNVSIKCREGFLLRGQSTITCNPDETWTQTSAKCEKISCGPPTHVENAIARGVHYQYGDVITYSCYSGYMLEGSLRSVCLENGTWTSPPVCRAVCRFPCQNGGICQRPNACSCPDGWMGRLCEEPICILPCLNGGRCVAPYQCDCSPGWTGSRCHTGRHPGIVRQPKTTIYLQHEKTEIQVKLPQEPEDISGLKEKEDWVLTTAQPTSSPEMQDHLFLAVLDITQFT</sequence>
<feature type="domain" description="Sushi" evidence="26">
    <location>
        <begin position="727"/>
        <end position="791"/>
    </location>
</feature>
<dbReference type="GO" id="GO:0007155">
    <property type="term" value="P:cell adhesion"/>
    <property type="evidence" value="ECO:0007669"/>
    <property type="project" value="UniProtKB-KW"/>
</dbReference>
<dbReference type="Pfam" id="PF00354">
    <property type="entry name" value="Pentaxin"/>
    <property type="match status" value="1"/>
</dbReference>
<dbReference type="Pfam" id="PF07645">
    <property type="entry name" value="EGF_CA"/>
    <property type="match status" value="1"/>
</dbReference>
<dbReference type="InterPro" id="IPR001881">
    <property type="entry name" value="EGF-like_Ca-bd_dom"/>
</dbReference>
<dbReference type="SMART" id="SM00327">
    <property type="entry name" value="VWA"/>
    <property type="match status" value="1"/>
</dbReference>
<feature type="domain" description="Sushi" evidence="26">
    <location>
        <begin position="2435"/>
        <end position="2492"/>
    </location>
</feature>
<comment type="caution">
    <text evidence="20">Lacks conserved residue(s) required for the propagation of feature annotation.</text>
</comment>
<evidence type="ECO:0000256" key="4">
    <source>
        <dbReference type="ARBA" id="ARBA00004613"/>
    </source>
</evidence>
<dbReference type="InterPro" id="IPR018097">
    <property type="entry name" value="EGF_Ca-bd_CS"/>
</dbReference>